<feature type="compositionally biased region" description="Basic and acidic residues" evidence="1">
    <location>
        <begin position="84"/>
        <end position="108"/>
    </location>
</feature>
<feature type="compositionally biased region" description="Low complexity" evidence="1">
    <location>
        <begin position="235"/>
        <end position="244"/>
    </location>
</feature>
<evidence type="ECO:0000256" key="1">
    <source>
        <dbReference type="SAM" id="MobiDB-lite"/>
    </source>
</evidence>
<reference evidence="2" key="2">
    <citation type="submission" date="2021-08" db="EMBL/GenBank/DDBJ databases">
        <authorList>
            <person name="Gostincar C."/>
            <person name="Sun X."/>
            <person name="Song Z."/>
            <person name="Gunde-Cimerman N."/>
        </authorList>
    </citation>
    <scope>NUCLEOTIDE SEQUENCE</scope>
    <source>
        <strain evidence="2">EXF-9911</strain>
    </source>
</reference>
<feature type="compositionally biased region" description="Low complexity" evidence="1">
    <location>
        <begin position="626"/>
        <end position="641"/>
    </location>
</feature>
<feature type="compositionally biased region" description="Low complexity" evidence="1">
    <location>
        <begin position="654"/>
        <end position="664"/>
    </location>
</feature>
<feature type="compositionally biased region" description="Low complexity" evidence="1">
    <location>
        <begin position="501"/>
        <end position="532"/>
    </location>
</feature>
<reference evidence="2" key="1">
    <citation type="journal article" date="2021" name="J Fungi (Basel)">
        <title>Virulence traits and population genomics of the black yeast Aureobasidium melanogenum.</title>
        <authorList>
            <person name="Cernosa A."/>
            <person name="Sun X."/>
            <person name="Gostincar C."/>
            <person name="Fang C."/>
            <person name="Gunde-Cimerman N."/>
            <person name="Song Z."/>
        </authorList>
    </citation>
    <scope>NUCLEOTIDE SEQUENCE</scope>
    <source>
        <strain evidence="2">EXF-9911</strain>
    </source>
</reference>
<comment type="caution">
    <text evidence="2">The sequence shown here is derived from an EMBL/GenBank/DDBJ whole genome shotgun (WGS) entry which is preliminary data.</text>
</comment>
<feature type="compositionally biased region" description="Pro residues" evidence="1">
    <location>
        <begin position="608"/>
        <end position="625"/>
    </location>
</feature>
<protein>
    <submittedName>
        <fullName evidence="2">Uncharacterized protein</fullName>
    </submittedName>
</protein>
<dbReference type="Proteomes" id="UP000779574">
    <property type="component" value="Unassembled WGS sequence"/>
</dbReference>
<feature type="compositionally biased region" description="Polar residues" evidence="1">
    <location>
        <begin position="155"/>
        <end position="174"/>
    </location>
</feature>
<feature type="region of interest" description="Disordered" evidence="1">
    <location>
        <begin position="80"/>
        <end position="174"/>
    </location>
</feature>
<feature type="compositionally biased region" description="Polar residues" evidence="1">
    <location>
        <begin position="423"/>
        <end position="433"/>
    </location>
</feature>
<organism evidence="2 3">
    <name type="scientific">Aureobasidium melanogenum</name>
    <name type="common">Aureobasidium pullulans var. melanogenum</name>
    <dbReference type="NCBI Taxonomy" id="46634"/>
    <lineage>
        <taxon>Eukaryota</taxon>
        <taxon>Fungi</taxon>
        <taxon>Dikarya</taxon>
        <taxon>Ascomycota</taxon>
        <taxon>Pezizomycotina</taxon>
        <taxon>Dothideomycetes</taxon>
        <taxon>Dothideomycetidae</taxon>
        <taxon>Dothideales</taxon>
        <taxon>Saccotheciaceae</taxon>
        <taxon>Aureobasidium</taxon>
    </lineage>
</organism>
<sequence length="711" mass="74222">MSDQEAANIKLMRVQISDNLEYLKGNGPFKILTTYEYEEDEYQVIVLDKDSKVIKIDPQQRGYESVTQALQDVLRRTTLQVEGEVGREQDEKMRSREPPSDEGGRPHEASFPGVTPGGLFDTKSPGHFSFEINSHGQRPPHTPLPGSMPSGGMFSATSSRGLFENSTNTQGQHTCGTAGQGLFAFGTNNNVQGQPTPCLLGNMHPQGQPIEVNLNGLTVSGTNFNGRGRSKTTGSNNQNSNTVNNQFNNVHQFRPGHRGLWSSSSSPATTHAHVAKDSLFEASAPRGGLSVTQPGRTTVATGALFGPSTRDKPPRLFEDIPIFPATPGPATTPRDRKVLRGGLFGAQPDTSTSVPAQEKSSAGLFGQYIAVPGAFTDSPAPEGYKPSLFSGPSPDIEATADPKTPEPEAIGPRIEARGISLFGSGSANTTFNDTRLGKPSESESQPADFNNRAHFAATVEDASSLSEIEKSNNSGNKKSKGKTVSKPRSTELATTKKRVSPEPTALASAPAAKKDAASSGSESMGSAWAEAAKYAGHTSTVTEVGAAMRAAAEQSASVPDDPRSMFAPKAASSGVSIPETIITQQSTTPISLFGSAPGSMFASAPTPTSAPAPAPGPTAPGPAPDPSSFAPSPFAPGSVAPRLFASGAPPFAGPSVSPTVVPVKEPVKESAEGSLEEPVKEAAKDPAAAEKRAAEKKKVETGGLFDSKYAS</sequence>
<feature type="compositionally biased region" description="Low complexity" evidence="1">
    <location>
        <begin position="576"/>
        <end position="591"/>
    </location>
</feature>
<gene>
    <name evidence="2" type="ORF">KCU76_g2531</name>
</gene>
<name>A0A9P8JDV5_AURME</name>
<dbReference type="AlphaFoldDB" id="A0A9P8JDV5"/>
<feature type="compositionally biased region" description="Low complexity" evidence="1">
    <location>
        <begin position="546"/>
        <end position="556"/>
    </location>
</feature>
<evidence type="ECO:0000313" key="2">
    <source>
        <dbReference type="EMBL" id="KAG9698084.1"/>
    </source>
</evidence>
<feature type="non-terminal residue" evidence="2">
    <location>
        <position position="1"/>
    </location>
</feature>
<evidence type="ECO:0000313" key="3">
    <source>
        <dbReference type="Proteomes" id="UP000779574"/>
    </source>
</evidence>
<dbReference type="EMBL" id="JAHFXF010000061">
    <property type="protein sequence ID" value="KAG9698084.1"/>
    <property type="molecule type" value="Genomic_DNA"/>
</dbReference>
<accession>A0A9P8JDV5</accession>
<feature type="region of interest" description="Disordered" evidence="1">
    <location>
        <begin position="377"/>
        <end position="711"/>
    </location>
</feature>
<feature type="region of interest" description="Disordered" evidence="1">
    <location>
        <begin position="223"/>
        <end position="244"/>
    </location>
</feature>
<proteinExistence type="predicted"/>
<feature type="compositionally biased region" description="Basic and acidic residues" evidence="1">
    <location>
        <begin position="665"/>
        <end position="700"/>
    </location>
</feature>